<evidence type="ECO:0000256" key="1">
    <source>
        <dbReference type="SAM" id="MobiDB-lite"/>
    </source>
</evidence>
<keyword evidence="3" id="KW-1185">Reference proteome</keyword>
<feature type="compositionally biased region" description="Polar residues" evidence="1">
    <location>
        <begin position="76"/>
        <end position="85"/>
    </location>
</feature>
<accession>A0ABZ2KCI4</accession>
<feature type="compositionally biased region" description="Low complexity" evidence="1">
    <location>
        <begin position="87"/>
        <end position="102"/>
    </location>
</feature>
<protein>
    <submittedName>
        <fullName evidence="2">Ribbon-helix-helix domain-containing protein</fullName>
    </submittedName>
</protein>
<evidence type="ECO:0000313" key="3">
    <source>
        <dbReference type="Proteomes" id="UP001379533"/>
    </source>
</evidence>
<dbReference type="CDD" id="cd22231">
    <property type="entry name" value="RHH_NikR_HicB-like"/>
    <property type="match status" value="1"/>
</dbReference>
<proteinExistence type="predicted"/>
<dbReference type="Proteomes" id="UP001379533">
    <property type="component" value="Chromosome"/>
</dbReference>
<feature type="compositionally biased region" description="Basic and acidic residues" evidence="1">
    <location>
        <begin position="1"/>
        <end position="12"/>
    </location>
</feature>
<organism evidence="2 3">
    <name type="scientific">Pendulispora brunnea</name>
    <dbReference type="NCBI Taxonomy" id="2905690"/>
    <lineage>
        <taxon>Bacteria</taxon>
        <taxon>Pseudomonadati</taxon>
        <taxon>Myxococcota</taxon>
        <taxon>Myxococcia</taxon>
        <taxon>Myxococcales</taxon>
        <taxon>Sorangiineae</taxon>
        <taxon>Pendulisporaceae</taxon>
        <taxon>Pendulispora</taxon>
    </lineage>
</organism>
<feature type="compositionally biased region" description="Polar residues" evidence="1">
    <location>
        <begin position="46"/>
        <end position="56"/>
    </location>
</feature>
<feature type="compositionally biased region" description="Basic and acidic residues" evidence="1">
    <location>
        <begin position="116"/>
        <end position="127"/>
    </location>
</feature>
<feature type="compositionally biased region" description="Basic and acidic residues" evidence="1">
    <location>
        <begin position="63"/>
        <end position="73"/>
    </location>
</feature>
<feature type="region of interest" description="Disordered" evidence="1">
    <location>
        <begin position="1"/>
        <end position="127"/>
    </location>
</feature>
<evidence type="ECO:0000313" key="2">
    <source>
        <dbReference type="EMBL" id="WXA94599.1"/>
    </source>
</evidence>
<gene>
    <name evidence="2" type="ORF">LZC95_50305</name>
</gene>
<dbReference type="EMBL" id="CP089982">
    <property type="protein sequence ID" value="WXA94599.1"/>
    <property type="molecule type" value="Genomic_DNA"/>
</dbReference>
<dbReference type="RefSeq" id="WP_394845209.1">
    <property type="nucleotide sequence ID" value="NZ_CP089982.1"/>
</dbReference>
<sequence length="247" mass="26951">MSGKKRAVEAAKGKGTKAAPKKRSRASAPTRPGRPTASKKAARPRTNVTKLSSETKGQAEISGRSHGDRREVDESTIPNAATDGSPSAEVSDVSAGSSSADSLIDATPEALPVGGGDREPAPARRGEQSLQARFEGWSIAQLREHYFDLVQRPTGSEDRAYLIWKINEAEKGRVKVGPRQTRRHEGPGPDIMVIPLRIERDLAAAMDDAWRSRGIRNRMEFFRRAVRAYLQRIGARDVAERFNVTGA</sequence>
<reference evidence="2 3" key="1">
    <citation type="submission" date="2021-12" db="EMBL/GenBank/DDBJ databases">
        <title>Discovery of the Pendulisporaceae a myxobacterial family with distinct sporulation behavior and unique specialized metabolism.</title>
        <authorList>
            <person name="Garcia R."/>
            <person name="Popoff A."/>
            <person name="Bader C.D."/>
            <person name="Loehr J."/>
            <person name="Walesch S."/>
            <person name="Walt C."/>
            <person name="Boldt J."/>
            <person name="Bunk B."/>
            <person name="Haeckl F.J.F.P.J."/>
            <person name="Gunesch A.P."/>
            <person name="Birkelbach J."/>
            <person name="Nuebel U."/>
            <person name="Pietschmann T."/>
            <person name="Bach T."/>
            <person name="Mueller R."/>
        </authorList>
    </citation>
    <scope>NUCLEOTIDE SEQUENCE [LARGE SCALE GENOMIC DNA]</scope>
    <source>
        <strain evidence="2 3">MSr12523</strain>
    </source>
</reference>
<name>A0ABZ2KCI4_9BACT</name>